<protein>
    <submittedName>
        <fullName evidence="1">Uncharacterized protein</fullName>
    </submittedName>
</protein>
<organism evidence="1">
    <name type="scientific">Neisseria gonorrhoeae</name>
    <dbReference type="NCBI Taxonomy" id="485"/>
    <lineage>
        <taxon>Bacteria</taxon>
        <taxon>Pseudomonadati</taxon>
        <taxon>Pseudomonadota</taxon>
        <taxon>Betaproteobacteria</taxon>
        <taxon>Neisseriales</taxon>
        <taxon>Neisseriaceae</taxon>
        <taxon>Neisseria</taxon>
    </lineage>
</organism>
<evidence type="ECO:0000313" key="1">
    <source>
        <dbReference type="EMBL" id="SUA24912.1"/>
    </source>
</evidence>
<dbReference type="AlphaFoldDB" id="A0A378W2S4"/>
<gene>
    <name evidence="1" type="ORF">NCTC11421_02920</name>
</gene>
<reference evidence="1" key="1">
    <citation type="submission" date="2018-06" db="EMBL/GenBank/DDBJ databases">
        <authorList>
            <consortium name="Pathogen Informatics"/>
            <person name="Doyle S."/>
        </authorList>
    </citation>
    <scope>NUCLEOTIDE SEQUENCE [LARGE SCALE GENOMIC DNA]</scope>
    <source>
        <strain evidence="1">NCTC11421</strain>
    </source>
</reference>
<proteinExistence type="predicted"/>
<accession>A0A378W2S4</accession>
<sequence>MRLRPDIQFGGLACFGRHIQQRVYCELADFAVCQVGYAMASMPLFLTMVSSFNAAPLGFLTPRSQAET</sequence>
<name>A0A378W2S4_NEIGO</name>
<dbReference type="EMBL" id="UGRI01000001">
    <property type="protein sequence ID" value="SUA24912.1"/>
    <property type="molecule type" value="Genomic_DNA"/>
</dbReference>